<dbReference type="CDD" id="cd06170">
    <property type="entry name" value="LuxR_C_like"/>
    <property type="match status" value="1"/>
</dbReference>
<dbReference type="InterPro" id="IPR059106">
    <property type="entry name" value="WHD_MalT"/>
</dbReference>
<keyword evidence="1" id="KW-0805">Transcription regulation</keyword>
<dbReference type="InterPro" id="IPR036388">
    <property type="entry name" value="WH-like_DNA-bd_sf"/>
</dbReference>
<dbReference type="GO" id="GO:0003677">
    <property type="term" value="F:DNA binding"/>
    <property type="evidence" value="ECO:0007669"/>
    <property type="project" value="UniProtKB-KW"/>
</dbReference>
<dbReference type="SMART" id="SM00421">
    <property type="entry name" value="HTH_LUXR"/>
    <property type="match status" value="1"/>
</dbReference>
<protein>
    <submittedName>
        <fullName evidence="5">ATP-dependent transcriptional regulator</fullName>
    </submittedName>
</protein>
<dbReference type="GO" id="GO:0006355">
    <property type="term" value="P:regulation of DNA-templated transcription"/>
    <property type="evidence" value="ECO:0007669"/>
    <property type="project" value="InterPro"/>
</dbReference>
<dbReference type="EMBL" id="DF967972">
    <property type="protein sequence ID" value="GAP13614.1"/>
    <property type="molecule type" value="Genomic_DNA"/>
</dbReference>
<sequence length="916" mass="102334">MYNLLRVSTPILATKLYIPPSRSTIVLRPRLIERLNEGLLGSRKLALISAPAGFGKTTLVSEWIDRCGRRVAWLSLDEGDNDPARFLSYLVAALQTIVAGIGEGLLAALQSSQLPPIESLLTTLLNEIATIQDKFLLILDDYHLIDSEPIDNALTFILEHQPPQMHLVIATREDPHLPLARHRTRGQLTELRAADLRFTFAETAEFLNRVMGLHLSTEDIVALETRTEGWIAGLQLAALSMHDRQDAASFIKSFTGSHRFVLDYLVEEVLLRQTEHIRRFLLQTSILDRLCGPLCNAITDQGDGKAMLEALERDNLFVIPLDDQRQWYRYHHLFVEVLRAFLDEAYGEQVPTLHRKASVWFEQNDLPGEAIHHALAAKDFERAADLIEGVWLGMDLSYQSAAWLVWAKALPEEVIRARPVLCVGFAWALLAIGEIEVSESRLRNAERWLDLPEKPSEHSSAGMVVVDKAEFHALPASIAAARAYRALALEDIPATKMYAIQVLELVPDDEIIHRTQATALLGMAEYAEGNLPAAEQQFLKFQALMWQADDTANAINITYILANILQVQGRLREAVSAYQQALQLAAKRGTPVFLGASDLYRGLSELLCEQGDLEGAMQHLRTAQQLGERGALTGWPHRLCVAQAHIKEAQGDLAGALALLDDAERQYVRNPLPDRSIGALKTRTWLRQGRVTEAMEWAREQSLSPDDALSYLREFEHLTLVRLLIARFVAEHSAGDLHAALGLLVRLLQAAEEGGRMGSVIEIKILQSLAHQAQGDQPCALAVLERALTLAEPEGYVRVFVDEGETMRRLLEKLSHIHDHPLIGYVNRLLAAFRQTEAATQKPALINLKPEVVEPLSERELEVLRLLRSELSGPEIARLLVVSLNTLRTHTKNIFAKLGVNNRRSAVHRAEELGLF</sequence>
<dbReference type="PANTHER" id="PTHR44688:SF16">
    <property type="entry name" value="DNA-BINDING TRANSCRIPTIONAL ACTIVATOR DEVR_DOSR"/>
    <property type="match status" value="1"/>
</dbReference>
<dbReference type="STRING" id="360412.LARV_01369"/>
<proteinExistence type="predicted"/>
<dbReference type="Gene3D" id="1.10.10.10">
    <property type="entry name" value="Winged helix-like DNA-binding domain superfamily/Winged helix DNA-binding domain"/>
    <property type="match status" value="1"/>
</dbReference>
<dbReference type="Gene3D" id="1.25.40.10">
    <property type="entry name" value="Tetratricopeptide repeat domain"/>
    <property type="match status" value="1"/>
</dbReference>
<dbReference type="PRINTS" id="PR00038">
    <property type="entry name" value="HTHLUXR"/>
</dbReference>
<evidence type="ECO:0000256" key="3">
    <source>
        <dbReference type="ARBA" id="ARBA00023163"/>
    </source>
</evidence>
<dbReference type="SUPFAM" id="SSF52540">
    <property type="entry name" value="P-loop containing nucleoside triphosphate hydrolases"/>
    <property type="match status" value="1"/>
</dbReference>
<dbReference type="AlphaFoldDB" id="A0A0S7B8P9"/>
<keyword evidence="6" id="KW-1185">Reference proteome</keyword>
<dbReference type="InterPro" id="IPR000792">
    <property type="entry name" value="Tscrpt_reg_LuxR_C"/>
</dbReference>
<dbReference type="SMART" id="SM00028">
    <property type="entry name" value="TPR"/>
    <property type="match status" value="3"/>
</dbReference>
<accession>A0A0S7B8P9</accession>
<evidence type="ECO:0000256" key="1">
    <source>
        <dbReference type="ARBA" id="ARBA00023015"/>
    </source>
</evidence>
<dbReference type="Pfam" id="PF17874">
    <property type="entry name" value="TPR_MalT"/>
    <property type="match status" value="1"/>
</dbReference>
<keyword evidence="3" id="KW-0804">Transcription</keyword>
<name>A0A0S7B8P9_9CHLR</name>
<evidence type="ECO:0000259" key="4">
    <source>
        <dbReference type="PROSITE" id="PS50043"/>
    </source>
</evidence>
<evidence type="ECO:0000313" key="5">
    <source>
        <dbReference type="EMBL" id="GAP13614.1"/>
    </source>
</evidence>
<evidence type="ECO:0000313" key="6">
    <source>
        <dbReference type="Proteomes" id="UP000055060"/>
    </source>
</evidence>
<feature type="domain" description="HTH luxR-type" evidence="4">
    <location>
        <begin position="849"/>
        <end position="914"/>
    </location>
</feature>
<reference evidence="5" key="1">
    <citation type="submission" date="2015-07" db="EMBL/GenBank/DDBJ databases">
        <title>Draft Genome Sequences of Anaerolinea thermolimosa IMO-1, Bellilinea caldifistulae GOMI-1, Leptolinea tardivitalis YMTK-2, Levilinea saccharolytica KIBI-1,Longilinea arvoryzae KOME-1, Previously Described as Members of the Anaerolineaceae (Chloroflexi).</title>
        <authorList>
            <person name="Sekiguchi Y."/>
            <person name="Ohashi A."/>
            <person name="Matsuura N."/>
            <person name="Tourlousse M.D."/>
        </authorList>
    </citation>
    <scope>NUCLEOTIDE SEQUENCE [LARGE SCALE GENOMIC DNA]</scope>
    <source>
        <strain evidence="5">KOME-1</strain>
    </source>
</reference>
<dbReference type="InterPro" id="IPR027417">
    <property type="entry name" value="P-loop_NTPase"/>
</dbReference>
<dbReference type="Pfam" id="PF25873">
    <property type="entry name" value="WHD_MalT"/>
    <property type="match status" value="1"/>
</dbReference>
<dbReference type="Pfam" id="PF00196">
    <property type="entry name" value="GerE"/>
    <property type="match status" value="1"/>
</dbReference>
<dbReference type="Proteomes" id="UP000055060">
    <property type="component" value="Unassembled WGS sequence"/>
</dbReference>
<dbReference type="SUPFAM" id="SSF48452">
    <property type="entry name" value="TPR-like"/>
    <property type="match status" value="1"/>
</dbReference>
<keyword evidence="2" id="KW-0238">DNA-binding</keyword>
<gene>
    <name evidence="5" type="ORF">LARV_01369</name>
</gene>
<dbReference type="Gene3D" id="3.40.50.300">
    <property type="entry name" value="P-loop containing nucleotide triphosphate hydrolases"/>
    <property type="match status" value="1"/>
</dbReference>
<dbReference type="InterPro" id="IPR019734">
    <property type="entry name" value="TPR_rpt"/>
</dbReference>
<dbReference type="OrthoDB" id="1137593at2"/>
<dbReference type="InterPro" id="IPR041617">
    <property type="entry name" value="TPR_MalT"/>
</dbReference>
<dbReference type="InterPro" id="IPR011990">
    <property type="entry name" value="TPR-like_helical_dom_sf"/>
</dbReference>
<dbReference type="PROSITE" id="PS50043">
    <property type="entry name" value="HTH_LUXR_2"/>
    <property type="match status" value="1"/>
</dbReference>
<dbReference type="PANTHER" id="PTHR44688">
    <property type="entry name" value="DNA-BINDING TRANSCRIPTIONAL ACTIVATOR DEVR_DOSR"/>
    <property type="match status" value="1"/>
</dbReference>
<dbReference type="InterPro" id="IPR016032">
    <property type="entry name" value="Sig_transdc_resp-reg_C-effctor"/>
</dbReference>
<evidence type="ECO:0000256" key="2">
    <source>
        <dbReference type="ARBA" id="ARBA00023125"/>
    </source>
</evidence>
<organism evidence="5">
    <name type="scientific">Longilinea arvoryzae</name>
    <dbReference type="NCBI Taxonomy" id="360412"/>
    <lineage>
        <taxon>Bacteria</taxon>
        <taxon>Bacillati</taxon>
        <taxon>Chloroflexota</taxon>
        <taxon>Anaerolineae</taxon>
        <taxon>Anaerolineales</taxon>
        <taxon>Anaerolineaceae</taxon>
        <taxon>Longilinea</taxon>
    </lineage>
</organism>
<dbReference type="SUPFAM" id="SSF46894">
    <property type="entry name" value="C-terminal effector domain of the bipartite response regulators"/>
    <property type="match status" value="1"/>
</dbReference>